<keyword evidence="13" id="KW-0675">Receptor</keyword>
<accession>A0A5M8QQP4</accession>
<dbReference type="Proteomes" id="UP000323994">
    <property type="component" value="Unassembled WGS sequence"/>
</dbReference>
<dbReference type="InterPro" id="IPR036942">
    <property type="entry name" value="Beta-barrel_TonB_sf"/>
</dbReference>
<protein>
    <submittedName>
        <fullName evidence="13">TonB-dependent receptor</fullName>
    </submittedName>
</protein>
<evidence type="ECO:0000256" key="9">
    <source>
        <dbReference type="RuleBase" id="RU003357"/>
    </source>
</evidence>
<comment type="similarity">
    <text evidence="8 9">Belongs to the TonB-dependent receptor family.</text>
</comment>
<gene>
    <name evidence="13" type="ORF">FEM33_17615</name>
</gene>
<evidence type="ECO:0000256" key="5">
    <source>
        <dbReference type="ARBA" id="ARBA00023077"/>
    </source>
</evidence>
<dbReference type="EMBL" id="VBSN01000049">
    <property type="protein sequence ID" value="KAA6438505.1"/>
    <property type="molecule type" value="Genomic_DNA"/>
</dbReference>
<dbReference type="InterPro" id="IPR008969">
    <property type="entry name" value="CarboxyPept-like_regulatory"/>
</dbReference>
<dbReference type="PANTHER" id="PTHR30069:SF42">
    <property type="entry name" value="FERRIC AEROBACTIN RECEPTOR"/>
    <property type="match status" value="1"/>
</dbReference>
<dbReference type="InterPro" id="IPR000531">
    <property type="entry name" value="Beta-barrel_TonB"/>
</dbReference>
<feature type="domain" description="TonB-dependent receptor plug" evidence="12">
    <location>
        <begin position="126"/>
        <end position="229"/>
    </location>
</feature>
<keyword evidence="3 8" id="KW-1134">Transmembrane beta strand</keyword>
<feature type="chain" id="PRO_5024315064" evidence="10">
    <location>
        <begin position="24"/>
        <end position="783"/>
    </location>
</feature>
<comment type="subcellular location">
    <subcellularLocation>
        <location evidence="1 8">Cell outer membrane</location>
        <topology evidence="1 8">Multi-pass membrane protein</topology>
    </subcellularLocation>
</comment>
<dbReference type="RefSeq" id="WP_139013307.1">
    <property type="nucleotide sequence ID" value="NZ_VBSN01000049.1"/>
</dbReference>
<organism evidence="13 14">
    <name type="scientific">Dyadobacter flavalbus</name>
    <dbReference type="NCBI Taxonomy" id="2579942"/>
    <lineage>
        <taxon>Bacteria</taxon>
        <taxon>Pseudomonadati</taxon>
        <taxon>Bacteroidota</taxon>
        <taxon>Cytophagia</taxon>
        <taxon>Cytophagales</taxon>
        <taxon>Spirosomataceae</taxon>
        <taxon>Dyadobacter</taxon>
    </lineage>
</organism>
<dbReference type="OrthoDB" id="99480at2"/>
<evidence type="ECO:0000256" key="2">
    <source>
        <dbReference type="ARBA" id="ARBA00022448"/>
    </source>
</evidence>
<keyword evidence="14" id="KW-1185">Reference proteome</keyword>
<dbReference type="CDD" id="cd01347">
    <property type="entry name" value="ligand_gated_channel"/>
    <property type="match status" value="1"/>
</dbReference>
<keyword evidence="7 8" id="KW-0998">Cell outer membrane</keyword>
<evidence type="ECO:0000256" key="3">
    <source>
        <dbReference type="ARBA" id="ARBA00022452"/>
    </source>
</evidence>
<dbReference type="Pfam" id="PF00593">
    <property type="entry name" value="TonB_dep_Rec_b-barrel"/>
    <property type="match status" value="1"/>
</dbReference>
<dbReference type="Gene3D" id="2.40.170.20">
    <property type="entry name" value="TonB-dependent receptor, beta-barrel domain"/>
    <property type="match status" value="1"/>
</dbReference>
<evidence type="ECO:0000313" key="13">
    <source>
        <dbReference type="EMBL" id="KAA6438505.1"/>
    </source>
</evidence>
<sequence length="783" mass="86094">MKIKLQSVLFFAVSVCSFNLACAQSAASGDIRGIVMDNNRQPVPFASIIVKGTNIGTTANRDGSYRLDNLPKGNVSIRASFIGYTIQEKEIMLDADTEQSLDFELKESSSQLDEVIVSAGRRVESLAETPSSVTVVNAKEIGALSTISPNIANILAFSVPGLGASTNQTGNSGQTLRGRNLLVLIDGIPQSTPLRAGGRDIRTIDPSVIERVEVIKGATAIYGNGADGGLINYITKTPKTDQKINGYSQLSLTGNTRGDSTLGFRASQQLYGRIAKFDYVVSGMYEKTGVYRDPEGLVISPDYGLGETKIYNAFAKAGYNISGSQRIEAMYNYYSSNQHSAYIAKAGIYRQSPAIGVWGTRKGIDEGTRYNHNANIQYTNKNIFGRTSLAANVYLQDFWTVYSNSESFFGSGQSAIISTKKGFRLNLNTPFTISPKLSGDVTYGVDILNDKTEQNLVDGRSWVPRINMNNLAPYAQLTTQWFDYLNLKTGLRAENIKMDIADYATLATGPDGAGSIDVTGGKLDYNAFVFNAGLRYSKFKRFNPFFSYSQSFSIFDLGRILRAANENTVAGLQTEPIIVNNYEVGFSSALGPLNVSAAYYYSTSKLGSNLLLVDGKYVAERLPERVWGYEFQVDYQLTDNFVLGGNYAFVEGKGDKDGDGNFNGPTDKYLNSNRITPAKIATYARYNKARFNADLNWLYVGKRDRFVPNEKGVYPIGEGPIESYNTFNLSLGYKITQSLKADLGIENLLNTVYYPAIAQFYGTAIDYRRGNGRRFNLTVGYRF</sequence>
<evidence type="ECO:0000259" key="12">
    <source>
        <dbReference type="Pfam" id="PF07715"/>
    </source>
</evidence>
<keyword evidence="6 8" id="KW-0472">Membrane</keyword>
<keyword evidence="10" id="KW-0732">Signal</keyword>
<feature type="signal peptide" evidence="10">
    <location>
        <begin position="1"/>
        <end position="23"/>
    </location>
</feature>
<dbReference type="InterPro" id="IPR039426">
    <property type="entry name" value="TonB-dep_rcpt-like"/>
</dbReference>
<keyword evidence="2 8" id="KW-0813">Transport</keyword>
<keyword evidence="4 8" id="KW-0812">Transmembrane</keyword>
<proteinExistence type="inferred from homology"/>
<evidence type="ECO:0000259" key="11">
    <source>
        <dbReference type="Pfam" id="PF00593"/>
    </source>
</evidence>
<dbReference type="Pfam" id="PF07715">
    <property type="entry name" value="Plug"/>
    <property type="match status" value="1"/>
</dbReference>
<dbReference type="GO" id="GO:0009279">
    <property type="term" value="C:cell outer membrane"/>
    <property type="evidence" value="ECO:0007669"/>
    <property type="project" value="UniProtKB-SubCell"/>
</dbReference>
<feature type="domain" description="TonB-dependent receptor-like beta-barrel" evidence="11">
    <location>
        <begin position="326"/>
        <end position="748"/>
    </location>
</feature>
<dbReference type="SUPFAM" id="SSF56935">
    <property type="entry name" value="Porins"/>
    <property type="match status" value="1"/>
</dbReference>
<dbReference type="AlphaFoldDB" id="A0A5M8QQP4"/>
<dbReference type="InterPro" id="IPR012910">
    <property type="entry name" value="Plug_dom"/>
</dbReference>
<evidence type="ECO:0000256" key="8">
    <source>
        <dbReference type="PROSITE-ProRule" id="PRU01360"/>
    </source>
</evidence>
<dbReference type="GO" id="GO:0044718">
    <property type="term" value="P:siderophore transmembrane transport"/>
    <property type="evidence" value="ECO:0007669"/>
    <property type="project" value="TreeGrafter"/>
</dbReference>
<dbReference type="Gene3D" id="2.60.40.1120">
    <property type="entry name" value="Carboxypeptidase-like, regulatory domain"/>
    <property type="match status" value="1"/>
</dbReference>
<evidence type="ECO:0000256" key="10">
    <source>
        <dbReference type="SAM" id="SignalP"/>
    </source>
</evidence>
<evidence type="ECO:0000256" key="6">
    <source>
        <dbReference type="ARBA" id="ARBA00023136"/>
    </source>
</evidence>
<dbReference type="PANTHER" id="PTHR30069">
    <property type="entry name" value="TONB-DEPENDENT OUTER MEMBRANE RECEPTOR"/>
    <property type="match status" value="1"/>
</dbReference>
<dbReference type="Pfam" id="PF13715">
    <property type="entry name" value="CarbopepD_reg_2"/>
    <property type="match status" value="1"/>
</dbReference>
<evidence type="ECO:0000256" key="7">
    <source>
        <dbReference type="ARBA" id="ARBA00023237"/>
    </source>
</evidence>
<evidence type="ECO:0000313" key="14">
    <source>
        <dbReference type="Proteomes" id="UP000323994"/>
    </source>
</evidence>
<evidence type="ECO:0000256" key="1">
    <source>
        <dbReference type="ARBA" id="ARBA00004571"/>
    </source>
</evidence>
<evidence type="ECO:0000256" key="4">
    <source>
        <dbReference type="ARBA" id="ARBA00022692"/>
    </source>
</evidence>
<dbReference type="InterPro" id="IPR037066">
    <property type="entry name" value="Plug_dom_sf"/>
</dbReference>
<reference evidence="13 14" key="1">
    <citation type="submission" date="2019-05" db="EMBL/GenBank/DDBJ databases">
        <authorList>
            <person name="Qu J.-H."/>
        </authorList>
    </citation>
    <scope>NUCLEOTIDE SEQUENCE [LARGE SCALE GENOMIC DNA]</scope>
    <source>
        <strain evidence="13 14">NS28</strain>
    </source>
</reference>
<comment type="caution">
    <text evidence="13">The sequence shown here is derived from an EMBL/GenBank/DDBJ whole genome shotgun (WGS) entry which is preliminary data.</text>
</comment>
<name>A0A5M8QQP4_9BACT</name>
<keyword evidence="5 9" id="KW-0798">TonB box</keyword>
<dbReference type="PROSITE" id="PS52016">
    <property type="entry name" value="TONB_DEPENDENT_REC_3"/>
    <property type="match status" value="1"/>
</dbReference>
<dbReference type="Gene3D" id="2.170.130.10">
    <property type="entry name" value="TonB-dependent receptor, plug domain"/>
    <property type="match status" value="1"/>
</dbReference>
<dbReference type="SUPFAM" id="SSF49464">
    <property type="entry name" value="Carboxypeptidase regulatory domain-like"/>
    <property type="match status" value="1"/>
</dbReference>
<dbReference type="GO" id="GO:0015344">
    <property type="term" value="F:siderophore uptake transmembrane transporter activity"/>
    <property type="evidence" value="ECO:0007669"/>
    <property type="project" value="TreeGrafter"/>
</dbReference>